<evidence type="ECO:0000313" key="1">
    <source>
        <dbReference type="EMBL" id="GHK51723.1"/>
    </source>
</evidence>
<dbReference type="GO" id="GO:0009026">
    <property type="term" value="F:tagaturonate reductase activity"/>
    <property type="evidence" value="ECO:0007669"/>
    <property type="project" value="UniProtKB-EC"/>
</dbReference>
<dbReference type="InterPro" id="IPR013328">
    <property type="entry name" value="6PGD_dom2"/>
</dbReference>
<evidence type="ECO:0000313" key="2">
    <source>
        <dbReference type="EMBL" id="VEA99270.1"/>
    </source>
</evidence>
<reference evidence="2 3" key="1">
    <citation type="submission" date="2018-12" db="EMBL/GenBank/DDBJ databases">
        <authorList>
            <consortium name="Pathogen Informatics"/>
        </authorList>
    </citation>
    <scope>NUCLEOTIDE SEQUENCE [LARGE SCALE GENOMIC DNA]</scope>
    <source>
        <strain evidence="2 3">NCTC13635</strain>
    </source>
</reference>
<evidence type="ECO:0000313" key="3">
    <source>
        <dbReference type="Proteomes" id="UP000282433"/>
    </source>
</evidence>
<proteinExistence type="predicted"/>
<reference evidence="1" key="2">
    <citation type="submission" date="2020-10" db="EMBL/GenBank/DDBJ databases">
        <title>Genome Sequence of ESBL Producing Zambian Clinical Strains.</title>
        <authorList>
            <person name="Shawa M."/>
            <person name="Furuta Y."/>
            <person name="Simbotwe M."/>
            <person name="Mulenga E."/>
            <person name="Mubanga M."/>
            <person name="Mulenga G."/>
            <person name="Kaile C."/>
            <person name="Zorigt T."/>
            <person name="Hang'ombe B."/>
            <person name="Higashi H."/>
        </authorList>
    </citation>
    <scope>NUCLEOTIDE SEQUENCE</scope>
    <source>
        <strain evidence="1">Zam_UTH_09</strain>
    </source>
</reference>
<sequence length="51" mass="5512">MSTRELVTAVLSVADHWQQDLSQTPGLVELVTADLDAILTCGMRDAVKPLC</sequence>
<dbReference type="AlphaFoldDB" id="A0A447RHH2"/>
<name>A0A447RHH2_KLEPN</name>
<dbReference type="EMBL" id="BNFF01000001">
    <property type="protein sequence ID" value="GHK51723.1"/>
    <property type="molecule type" value="Genomic_DNA"/>
</dbReference>
<protein>
    <submittedName>
        <fullName evidence="2">Altronate oxidoreductase</fullName>
        <ecNumber evidence="2">1.1.1.58</ecNumber>
    </submittedName>
</protein>
<organism evidence="2 3">
    <name type="scientific">Klebsiella pneumoniae</name>
    <dbReference type="NCBI Taxonomy" id="573"/>
    <lineage>
        <taxon>Bacteria</taxon>
        <taxon>Pseudomonadati</taxon>
        <taxon>Pseudomonadota</taxon>
        <taxon>Gammaproteobacteria</taxon>
        <taxon>Enterobacterales</taxon>
        <taxon>Enterobacteriaceae</taxon>
        <taxon>Klebsiella/Raoultella group</taxon>
        <taxon>Klebsiella</taxon>
        <taxon>Klebsiella pneumoniae complex</taxon>
    </lineage>
</organism>
<dbReference type="EC" id="1.1.1.58" evidence="2"/>
<gene>
    <name evidence="2" type="primary">uxaB_1</name>
    <name evidence="1" type="ORF">KPZU09_14590</name>
    <name evidence="2" type="ORF">NCTC13635_00430</name>
</gene>
<dbReference type="EMBL" id="LR134162">
    <property type="protein sequence ID" value="VEA99270.1"/>
    <property type="molecule type" value="Genomic_DNA"/>
</dbReference>
<keyword evidence="2" id="KW-0560">Oxidoreductase</keyword>
<dbReference type="Proteomes" id="UP000282433">
    <property type="component" value="Chromosome"/>
</dbReference>
<accession>A0A447RHH2</accession>
<dbReference type="Proteomes" id="UP000655094">
    <property type="component" value="Unassembled WGS sequence"/>
</dbReference>
<dbReference type="Gene3D" id="1.10.1040.10">
    <property type="entry name" value="N-(1-d-carboxylethyl)-l-norvaline Dehydrogenase, domain 2"/>
    <property type="match status" value="1"/>
</dbReference>